<reference evidence="3" key="2">
    <citation type="journal article" date="2021" name="PeerJ">
        <title>Extensive microbial diversity within the chicken gut microbiome revealed by metagenomics and culture.</title>
        <authorList>
            <person name="Gilroy R."/>
            <person name="Ravi A."/>
            <person name="Getino M."/>
            <person name="Pursley I."/>
            <person name="Horton D.L."/>
            <person name="Alikhan N.F."/>
            <person name="Baker D."/>
            <person name="Gharbi K."/>
            <person name="Hall N."/>
            <person name="Watson M."/>
            <person name="Adriaenssens E.M."/>
            <person name="Foster-Nyarko E."/>
            <person name="Jarju S."/>
            <person name="Secka A."/>
            <person name="Antonio M."/>
            <person name="Oren A."/>
            <person name="Chaudhuri R.R."/>
            <person name="La Ragione R."/>
            <person name="Hildebrand F."/>
            <person name="Pallen M.J."/>
        </authorList>
    </citation>
    <scope>NUCLEOTIDE SEQUENCE</scope>
    <source>
        <strain evidence="3">USAMLcec12-2067</strain>
    </source>
</reference>
<keyword evidence="5" id="KW-1185">Reference proteome</keyword>
<feature type="domain" description="HEPN" evidence="2">
    <location>
        <begin position="29"/>
        <end position="122"/>
    </location>
</feature>
<organism evidence="4 5">
    <name type="scientific">Rubneribacter badeniensis</name>
    <dbReference type="NCBI Taxonomy" id="2070688"/>
    <lineage>
        <taxon>Bacteria</taxon>
        <taxon>Bacillati</taxon>
        <taxon>Actinomycetota</taxon>
        <taxon>Coriobacteriia</taxon>
        <taxon>Eggerthellales</taxon>
        <taxon>Eggerthellaceae</taxon>
        <taxon>Rubneribacter</taxon>
    </lineage>
</organism>
<dbReference type="Proteomes" id="UP000789325">
    <property type="component" value="Unassembled WGS sequence"/>
</dbReference>
<dbReference type="InterPro" id="IPR007842">
    <property type="entry name" value="HEPN_dom"/>
</dbReference>
<dbReference type="EMBL" id="DYZL01000116">
    <property type="protein sequence ID" value="HJH43275.1"/>
    <property type="molecule type" value="Genomic_DNA"/>
</dbReference>
<sequence length="160" mass="17153">MGEQYRGFLYAAYKDKLTVEALLPDAETHSESIAFHSQQMAEKVMKEVFVQNAVVPPKTHAVDDLLAAASEKGWVKASSEAVQAAHSLSMHAVVARYAECPDITRGEALQAVAHANVIADMVGASGYDVVRIESDIHLLRQEGDASKPDSDSDPKGSCGV</sequence>
<comment type="caution">
    <text evidence="4">The sequence shown here is derived from an EMBL/GenBank/DDBJ whole genome shotgun (WGS) entry which is preliminary data.</text>
</comment>
<dbReference type="EMBL" id="PPEL01000058">
    <property type="protein sequence ID" value="PNV64924.1"/>
    <property type="molecule type" value="Genomic_DNA"/>
</dbReference>
<dbReference type="RefSeq" id="WP_092196774.1">
    <property type="nucleotide sequence ID" value="NZ_PPEL01000058.1"/>
</dbReference>
<evidence type="ECO:0000313" key="4">
    <source>
        <dbReference type="EMBL" id="PNV64924.1"/>
    </source>
</evidence>
<dbReference type="AlphaFoldDB" id="A0A2K2U3T3"/>
<proteinExistence type="predicted"/>
<reference evidence="4 5" key="1">
    <citation type="journal article" date="2018" name="Int. J. Syst. Evol. Microbiol.">
        <title>Rubneribacter badeniensis gen. nov., sp. nov. and Enteroscipio rubneri gen. nov., sp. nov., new members of the Eggerthellaceae isolated from human faeces.</title>
        <authorList>
            <person name="Danylec N."/>
            <person name="Gobl A."/>
            <person name="Stoll D.A."/>
            <person name="Hetzer B."/>
            <person name="Kulling S.E."/>
            <person name="Huch M."/>
        </authorList>
    </citation>
    <scope>NUCLEOTIDE SEQUENCE [LARGE SCALE GENOMIC DNA]</scope>
    <source>
        <strain evidence="4 5">ResAG-85</strain>
    </source>
</reference>
<evidence type="ECO:0000256" key="1">
    <source>
        <dbReference type="SAM" id="MobiDB-lite"/>
    </source>
</evidence>
<dbReference type="SUPFAM" id="SSF81593">
    <property type="entry name" value="Nucleotidyltransferase substrate binding subunit/domain"/>
    <property type="match status" value="1"/>
</dbReference>
<feature type="region of interest" description="Disordered" evidence="1">
    <location>
        <begin position="140"/>
        <end position="160"/>
    </location>
</feature>
<feature type="compositionally biased region" description="Basic and acidic residues" evidence="1">
    <location>
        <begin position="140"/>
        <end position="154"/>
    </location>
</feature>
<reference evidence="3" key="3">
    <citation type="submission" date="2021-09" db="EMBL/GenBank/DDBJ databases">
        <authorList>
            <person name="Gilroy R."/>
        </authorList>
    </citation>
    <scope>NUCLEOTIDE SEQUENCE</scope>
    <source>
        <strain evidence="3">USAMLcec12-2067</strain>
    </source>
</reference>
<accession>A0A2K2U3T3</accession>
<evidence type="ECO:0000259" key="2">
    <source>
        <dbReference type="Pfam" id="PF05168"/>
    </source>
</evidence>
<evidence type="ECO:0000313" key="5">
    <source>
        <dbReference type="Proteomes" id="UP000236488"/>
    </source>
</evidence>
<evidence type="ECO:0000313" key="3">
    <source>
        <dbReference type="EMBL" id="HJH43275.1"/>
    </source>
</evidence>
<name>A0A2K2U3T3_9ACTN</name>
<dbReference type="Pfam" id="PF05168">
    <property type="entry name" value="HEPN"/>
    <property type="match status" value="1"/>
</dbReference>
<protein>
    <submittedName>
        <fullName evidence="4">HEPN domain-containing protein</fullName>
    </submittedName>
</protein>
<dbReference type="Gene3D" id="1.20.120.330">
    <property type="entry name" value="Nucleotidyltransferases domain 2"/>
    <property type="match status" value="1"/>
</dbReference>
<gene>
    <name evidence="4" type="ORF">C2L80_09305</name>
    <name evidence="3" type="ORF">K8V16_05705</name>
</gene>
<dbReference type="Proteomes" id="UP000236488">
    <property type="component" value="Unassembled WGS sequence"/>
</dbReference>